<name>A0ABW2SJT9_9ACTO</name>
<dbReference type="SUPFAM" id="SSF48019">
    <property type="entry name" value="post-AAA+ oligomerization domain-like"/>
    <property type="match status" value="1"/>
</dbReference>
<dbReference type="Gene3D" id="1.20.272.10">
    <property type="match status" value="1"/>
</dbReference>
<evidence type="ECO:0000256" key="2">
    <source>
        <dbReference type="ARBA" id="ARBA00022679"/>
    </source>
</evidence>
<evidence type="ECO:0000256" key="6">
    <source>
        <dbReference type="ARBA" id="ARBA00034754"/>
    </source>
</evidence>
<evidence type="ECO:0000256" key="7">
    <source>
        <dbReference type="ARBA" id="ARBA00049244"/>
    </source>
</evidence>
<evidence type="ECO:0000256" key="5">
    <source>
        <dbReference type="ARBA" id="ARBA00022932"/>
    </source>
</evidence>
<dbReference type="PANTHER" id="PTHR34388">
    <property type="entry name" value="DNA POLYMERASE III SUBUNIT DELTA"/>
    <property type="match status" value="1"/>
</dbReference>
<dbReference type="NCBIfam" id="TIGR01128">
    <property type="entry name" value="holA"/>
    <property type="match status" value="1"/>
</dbReference>
<evidence type="ECO:0000256" key="1">
    <source>
        <dbReference type="ARBA" id="ARBA00012417"/>
    </source>
</evidence>
<keyword evidence="9" id="KW-1185">Reference proteome</keyword>
<dbReference type="Gene3D" id="3.40.50.300">
    <property type="entry name" value="P-loop containing nucleotide triphosphate hydrolases"/>
    <property type="match status" value="1"/>
</dbReference>
<comment type="catalytic activity">
    <reaction evidence="7">
        <text>DNA(n) + a 2'-deoxyribonucleoside 5'-triphosphate = DNA(n+1) + diphosphate</text>
        <dbReference type="Rhea" id="RHEA:22508"/>
        <dbReference type="Rhea" id="RHEA-COMP:17339"/>
        <dbReference type="Rhea" id="RHEA-COMP:17340"/>
        <dbReference type="ChEBI" id="CHEBI:33019"/>
        <dbReference type="ChEBI" id="CHEBI:61560"/>
        <dbReference type="ChEBI" id="CHEBI:173112"/>
        <dbReference type="EC" id="2.7.7.7"/>
    </reaction>
</comment>
<gene>
    <name evidence="8" type="primary">holA</name>
    <name evidence="8" type="ORF">ACFQWG_02625</name>
</gene>
<dbReference type="GO" id="GO:0003887">
    <property type="term" value="F:DNA-directed DNA polymerase activity"/>
    <property type="evidence" value="ECO:0007669"/>
    <property type="project" value="UniProtKB-EC"/>
</dbReference>
<dbReference type="EMBL" id="JBHTEF010000001">
    <property type="protein sequence ID" value="MFC7580116.1"/>
    <property type="molecule type" value="Genomic_DNA"/>
</dbReference>
<dbReference type="InterPro" id="IPR008921">
    <property type="entry name" value="DNA_pol3_clamp-load_cplx_C"/>
</dbReference>
<keyword evidence="5" id="KW-0239">DNA-directed DNA polymerase</keyword>
<keyword evidence="3 8" id="KW-0548">Nucleotidyltransferase</keyword>
<dbReference type="EC" id="2.7.7.7" evidence="1"/>
<dbReference type="RefSeq" id="WP_380971834.1">
    <property type="nucleotide sequence ID" value="NZ_JBHTEF010000001.1"/>
</dbReference>
<evidence type="ECO:0000256" key="4">
    <source>
        <dbReference type="ARBA" id="ARBA00022705"/>
    </source>
</evidence>
<evidence type="ECO:0000256" key="3">
    <source>
        <dbReference type="ARBA" id="ARBA00022695"/>
    </source>
</evidence>
<dbReference type="PANTHER" id="PTHR34388:SF1">
    <property type="entry name" value="DNA POLYMERASE III SUBUNIT DELTA"/>
    <property type="match status" value="1"/>
</dbReference>
<keyword evidence="4" id="KW-0235">DNA replication</keyword>
<accession>A0ABW2SJT9</accession>
<reference evidence="9" key="1">
    <citation type="journal article" date="2019" name="Int. J. Syst. Evol. Microbiol.">
        <title>The Global Catalogue of Microorganisms (GCM) 10K type strain sequencing project: providing services to taxonomists for standard genome sequencing and annotation.</title>
        <authorList>
            <consortium name="The Broad Institute Genomics Platform"/>
            <consortium name="The Broad Institute Genome Sequencing Center for Infectious Disease"/>
            <person name="Wu L."/>
            <person name="Ma J."/>
        </authorList>
    </citation>
    <scope>NUCLEOTIDE SEQUENCE [LARGE SCALE GENOMIC DNA]</scope>
    <source>
        <strain evidence="9">CCUG 56698</strain>
    </source>
</reference>
<dbReference type="InterPro" id="IPR005790">
    <property type="entry name" value="DNA_polIII_delta"/>
</dbReference>
<evidence type="ECO:0000313" key="9">
    <source>
        <dbReference type="Proteomes" id="UP001596527"/>
    </source>
</evidence>
<dbReference type="InterPro" id="IPR027417">
    <property type="entry name" value="P-loop_NTPase"/>
</dbReference>
<evidence type="ECO:0000313" key="8">
    <source>
        <dbReference type="EMBL" id="MFC7580116.1"/>
    </source>
</evidence>
<dbReference type="SUPFAM" id="SSF52540">
    <property type="entry name" value="P-loop containing nucleoside triphosphate hydrolases"/>
    <property type="match status" value="1"/>
</dbReference>
<sequence>MAQRGGTRGAKGVAWSAVDLAPVVLIKGPEGLLGDRALDRLRAQALAADPHTERTDLTAAGYQGGQLDMLTSPSLFGEPRLLIISDLETMPDALLIDLLAYIGHPAPDVWLILRHGGGTRGKRLLDAIAKAGYPVVNADPVRNDRDKLELVHADVRAAHRRIDQRAAQALVDAVGDDLRSLAAGVSQLLADVEGEITVEDVRRYHSGRVETSGFEVADAAVTGQTARALTLLRHAFATGVDPVPLVVALGMKLRGMAKVSVAGHISPGRLGMAPWQIERARRELHGWDDRSLSAAISAVAVADEEVKGLSRDPQRAVEKAVMAICRLRGDRS</sequence>
<proteinExistence type="inferred from homology"/>
<protein>
    <recommendedName>
        <fullName evidence="1">DNA-directed DNA polymerase</fullName>
        <ecNumber evidence="1">2.7.7.7</ecNumber>
    </recommendedName>
</protein>
<comment type="caution">
    <text evidence="8">The sequence shown here is derived from an EMBL/GenBank/DDBJ whole genome shotgun (WGS) entry which is preliminary data.</text>
</comment>
<keyword evidence="2 8" id="KW-0808">Transferase</keyword>
<organism evidence="8 9">
    <name type="scientific">Schaalia naturae</name>
    <dbReference type="NCBI Taxonomy" id="635203"/>
    <lineage>
        <taxon>Bacteria</taxon>
        <taxon>Bacillati</taxon>
        <taxon>Actinomycetota</taxon>
        <taxon>Actinomycetes</taxon>
        <taxon>Actinomycetales</taxon>
        <taxon>Actinomycetaceae</taxon>
        <taxon>Schaalia</taxon>
    </lineage>
</organism>
<comment type="similarity">
    <text evidence="6">Belongs to the DNA polymerase HolA subunit family.</text>
</comment>
<dbReference type="Proteomes" id="UP001596527">
    <property type="component" value="Unassembled WGS sequence"/>
</dbReference>